<evidence type="ECO:0000313" key="2">
    <source>
        <dbReference type="EMBL" id="MCY1080209.1"/>
    </source>
</evidence>
<name>A0ABT4AGB3_9BACT</name>
<keyword evidence="3" id="KW-1185">Reference proteome</keyword>
<feature type="transmembrane region" description="Helical" evidence="1">
    <location>
        <begin position="12"/>
        <end position="29"/>
    </location>
</feature>
<feature type="transmembrane region" description="Helical" evidence="1">
    <location>
        <begin position="87"/>
        <end position="105"/>
    </location>
</feature>
<organism evidence="2 3">
    <name type="scientific">Archangium lansingense</name>
    <dbReference type="NCBI Taxonomy" id="2995310"/>
    <lineage>
        <taxon>Bacteria</taxon>
        <taxon>Pseudomonadati</taxon>
        <taxon>Myxococcota</taxon>
        <taxon>Myxococcia</taxon>
        <taxon>Myxococcales</taxon>
        <taxon>Cystobacterineae</taxon>
        <taxon>Archangiaceae</taxon>
        <taxon>Archangium</taxon>
    </lineage>
</organism>
<feature type="transmembrane region" description="Helical" evidence="1">
    <location>
        <begin position="125"/>
        <end position="145"/>
    </location>
</feature>
<comment type="caution">
    <text evidence="2">The sequence shown here is derived from an EMBL/GenBank/DDBJ whole genome shotgun (WGS) entry which is preliminary data.</text>
</comment>
<keyword evidence="1" id="KW-0472">Membrane</keyword>
<proteinExistence type="predicted"/>
<keyword evidence="1" id="KW-0812">Transmembrane</keyword>
<reference evidence="2 3" key="1">
    <citation type="submission" date="2022-11" db="EMBL/GenBank/DDBJ databases">
        <title>Minimal conservation of predation-associated metabolite biosynthetic gene clusters underscores biosynthetic potential of Myxococcota including descriptions for ten novel species: Archangium lansinium sp. nov., Myxococcus landrumus sp. nov., Nannocystis bai.</title>
        <authorList>
            <person name="Ahearne A."/>
            <person name="Stevens C."/>
            <person name="Phillips K."/>
        </authorList>
    </citation>
    <scope>NUCLEOTIDE SEQUENCE [LARGE SCALE GENOMIC DNA]</scope>
    <source>
        <strain evidence="2 3">MIWBW</strain>
    </source>
</reference>
<evidence type="ECO:0000256" key="1">
    <source>
        <dbReference type="SAM" id="Phobius"/>
    </source>
</evidence>
<accession>A0ABT4AGB3</accession>
<dbReference type="EMBL" id="JAPNKA010000001">
    <property type="protein sequence ID" value="MCY1080209.1"/>
    <property type="molecule type" value="Genomic_DNA"/>
</dbReference>
<keyword evidence="1" id="KW-1133">Transmembrane helix</keyword>
<sequence length="155" mass="17566">MLYQVVLFLHSWLRWGVLLLGALSLGRAVHGWARGRDWTQADRRMQQLFVALFDSQVLLGLTLYFVLSPLTPRSLDGFRVAMSNSVLRFYGIEHVTAMVPALIIAHWASISSRRAQDSTTKHRRWVVGLLIALLFIAVGIPWPALPYGRPLVRGF</sequence>
<feature type="transmembrane region" description="Helical" evidence="1">
    <location>
        <begin position="49"/>
        <end position="67"/>
    </location>
</feature>
<protein>
    <submittedName>
        <fullName evidence="2">Uncharacterized protein</fullName>
    </submittedName>
</protein>
<dbReference type="RefSeq" id="WP_267538883.1">
    <property type="nucleotide sequence ID" value="NZ_JAPNKA010000001.1"/>
</dbReference>
<dbReference type="Proteomes" id="UP001207654">
    <property type="component" value="Unassembled WGS sequence"/>
</dbReference>
<evidence type="ECO:0000313" key="3">
    <source>
        <dbReference type="Proteomes" id="UP001207654"/>
    </source>
</evidence>
<gene>
    <name evidence="2" type="ORF">OV287_37730</name>
</gene>